<dbReference type="PROSITE" id="PS51198">
    <property type="entry name" value="UVRD_HELICASE_ATP_BIND"/>
    <property type="match status" value="1"/>
</dbReference>
<dbReference type="InterPro" id="IPR027417">
    <property type="entry name" value="P-loop_NTPase"/>
</dbReference>
<keyword evidence="1 5" id="KW-0547">Nucleotide-binding</keyword>
<feature type="binding site" evidence="5">
    <location>
        <begin position="39"/>
        <end position="46"/>
    </location>
    <ligand>
        <name>ATP</name>
        <dbReference type="ChEBI" id="CHEBI:30616"/>
    </ligand>
</feature>
<dbReference type="CDD" id="cd17932">
    <property type="entry name" value="DEXQc_UvrD"/>
    <property type="match status" value="1"/>
</dbReference>
<gene>
    <name evidence="7" type="ORF">K8G79_12955</name>
</gene>
<evidence type="ECO:0000313" key="8">
    <source>
        <dbReference type="Proteomes" id="UP001197609"/>
    </source>
</evidence>
<dbReference type="GO" id="GO:0016787">
    <property type="term" value="F:hydrolase activity"/>
    <property type="evidence" value="ECO:0007669"/>
    <property type="project" value="UniProtKB-UniRule"/>
</dbReference>
<evidence type="ECO:0000256" key="1">
    <source>
        <dbReference type="ARBA" id="ARBA00022741"/>
    </source>
</evidence>
<feature type="domain" description="UvrD-like helicase ATP-binding" evidence="6">
    <location>
        <begin position="18"/>
        <end position="157"/>
    </location>
</feature>
<proteinExistence type="predicted"/>
<evidence type="ECO:0000259" key="6">
    <source>
        <dbReference type="PROSITE" id="PS51198"/>
    </source>
</evidence>
<dbReference type="GO" id="GO:0043138">
    <property type="term" value="F:3'-5' DNA helicase activity"/>
    <property type="evidence" value="ECO:0007669"/>
    <property type="project" value="TreeGrafter"/>
</dbReference>
<dbReference type="PANTHER" id="PTHR11070">
    <property type="entry name" value="UVRD / RECB / PCRA DNA HELICASE FAMILY MEMBER"/>
    <property type="match status" value="1"/>
</dbReference>
<evidence type="ECO:0000256" key="5">
    <source>
        <dbReference type="PROSITE-ProRule" id="PRU00560"/>
    </source>
</evidence>
<dbReference type="InterPro" id="IPR000212">
    <property type="entry name" value="DNA_helicase_UvrD/REP"/>
</dbReference>
<comment type="caution">
    <text evidence="7">The sequence shown here is derived from an EMBL/GenBank/DDBJ whole genome shotgun (WGS) entry which is preliminary data.</text>
</comment>
<dbReference type="GO" id="GO:0033202">
    <property type="term" value="C:DNA helicase complex"/>
    <property type="evidence" value="ECO:0007669"/>
    <property type="project" value="TreeGrafter"/>
</dbReference>
<dbReference type="SUPFAM" id="SSF52540">
    <property type="entry name" value="P-loop containing nucleoside triphosphate hydrolases"/>
    <property type="match status" value="1"/>
</dbReference>
<reference evidence="7 8" key="1">
    <citation type="journal article" date="2021" name="bioRxiv">
        <title>Unraveling nitrogen, sulfur and carbon metabolic pathways and microbial community transcriptional responses to substrate deprivation and toxicity stresses in a bioreactor mimicking anoxic brackish coastal sediment conditions.</title>
        <authorList>
            <person name="Martins P.D."/>
            <person name="Echeveste M.J."/>
            <person name="Arshad A."/>
            <person name="Kurth J."/>
            <person name="Ouboter H."/>
            <person name="Jetten M.S.M."/>
            <person name="Welte C.U."/>
        </authorList>
    </citation>
    <scope>NUCLEOTIDE SEQUENCE [LARGE SCALE GENOMIC DNA]</scope>
    <source>
        <strain evidence="7">MAG_38</strain>
    </source>
</reference>
<name>A0AAJ1AL23_9BACT</name>
<dbReference type="Pfam" id="PF00580">
    <property type="entry name" value="UvrD-helicase"/>
    <property type="match status" value="1"/>
</dbReference>
<dbReference type="GO" id="GO:0003677">
    <property type="term" value="F:DNA binding"/>
    <property type="evidence" value="ECO:0007669"/>
    <property type="project" value="InterPro"/>
</dbReference>
<dbReference type="AlphaFoldDB" id="A0AAJ1AL23"/>
<dbReference type="GO" id="GO:0005524">
    <property type="term" value="F:ATP binding"/>
    <property type="evidence" value="ECO:0007669"/>
    <property type="project" value="UniProtKB-UniRule"/>
</dbReference>
<keyword evidence="2 5" id="KW-0378">Hydrolase</keyword>
<dbReference type="EMBL" id="JAIOIU010000164">
    <property type="protein sequence ID" value="MBZ0161018.1"/>
    <property type="molecule type" value="Genomic_DNA"/>
</dbReference>
<sequence length="157" mass="17117">MAEQISAISTSTSVTGLASLNAAQQAAVAHGDGPLLIIAGAGTGKTTVIAHRIAHLINSRRARPEQVLALTFTEKAAAEMERRVDLLVPYGFTDTWISTFHAFGDRVLREHALVLGLSPDFRLLTVPEQVIFFQEHLFELPLDYFRPLGSPLRPDTA</sequence>
<dbReference type="Gene3D" id="1.10.10.160">
    <property type="match status" value="1"/>
</dbReference>
<evidence type="ECO:0000256" key="4">
    <source>
        <dbReference type="ARBA" id="ARBA00022840"/>
    </source>
</evidence>
<dbReference type="Gene3D" id="3.40.50.300">
    <property type="entry name" value="P-loop containing nucleotide triphosphate hydrolases"/>
    <property type="match status" value="1"/>
</dbReference>
<keyword evidence="4 5" id="KW-0067">ATP-binding</keyword>
<evidence type="ECO:0000256" key="3">
    <source>
        <dbReference type="ARBA" id="ARBA00022806"/>
    </source>
</evidence>
<dbReference type="PANTHER" id="PTHR11070:SF55">
    <property type="entry name" value="DNA 3'-5' HELICASE"/>
    <property type="match status" value="1"/>
</dbReference>
<dbReference type="InterPro" id="IPR014016">
    <property type="entry name" value="UvrD-like_ATP-bd"/>
</dbReference>
<accession>A0AAJ1AL23</accession>
<dbReference type="GO" id="GO:0000725">
    <property type="term" value="P:recombinational repair"/>
    <property type="evidence" value="ECO:0007669"/>
    <property type="project" value="TreeGrafter"/>
</dbReference>
<dbReference type="GO" id="GO:0005829">
    <property type="term" value="C:cytosol"/>
    <property type="evidence" value="ECO:0007669"/>
    <property type="project" value="TreeGrafter"/>
</dbReference>
<dbReference type="InterPro" id="IPR013986">
    <property type="entry name" value="DExx_box_DNA_helicase_dom_sf"/>
</dbReference>
<dbReference type="Proteomes" id="UP001197609">
    <property type="component" value="Unassembled WGS sequence"/>
</dbReference>
<keyword evidence="3 5" id="KW-0347">Helicase</keyword>
<protein>
    <submittedName>
        <fullName evidence="7">UvrD-helicase domain-containing protein</fullName>
    </submittedName>
</protein>
<evidence type="ECO:0000313" key="7">
    <source>
        <dbReference type="EMBL" id="MBZ0161018.1"/>
    </source>
</evidence>
<evidence type="ECO:0000256" key="2">
    <source>
        <dbReference type="ARBA" id="ARBA00022801"/>
    </source>
</evidence>
<organism evidence="7 8">
    <name type="scientific">Candidatus Methylomirabilis tolerans</name>
    <dbReference type="NCBI Taxonomy" id="3123416"/>
    <lineage>
        <taxon>Bacteria</taxon>
        <taxon>Candidatus Methylomirabilota</taxon>
        <taxon>Candidatus Methylomirabilia</taxon>
        <taxon>Candidatus Methylomirabilales</taxon>
        <taxon>Candidatus Methylomirabilaceae</taxon>
        <taxon>Candidatus Methylomirabilis</taxon>
    </lineage>
</organism>